<dbReference type="Proteomes" id="UP000023152">
    <property type="component" value="Unassembled WGS sequence"/>
</dbReference>
<dbReference type="EMBL" id="ASPP01030840">
    <property type="protein sequence ID" value="ETO04013.1"/>
    <property type="molecule type" value="Genomic_DNA"/>
</dbReference>
<evidence type="ECO:0000313" key="3">
    <source>
        <dbReference type="Proteomes" id="UP000023152"/>
    </source>
</evidence>
<dbReference type="InterPro" id="IPR011989">
    <property type="entry name" value="ARM-like"/>
</dbReference>
<name>X6LQ45_RETFI</name>
<keyword evidence="1" id="KW-1133">Transmembrane helix</keyword>
<dbReference type="Gene3D" id="1.25.10.10">
    <property type="entry name" value="Leucine-rich Repeat Variant"/>
    <property type="match status" value="1"/>
</dbReference>
<gene>
    <name evidence="2" type="ORF">RFI_33389</name>
</gene>
<keyword evidence="1" id="KW-0812">Transmembrane</keyword>
<proteinExistence type="predicted"/>
<dbReference type="InterPro" id="IPR002554">
    <property type="entry name" value="PP2A_B56"/>
</dbReference>
<accession>X6LQ45</accession>
<dbReference type="PANTHER" id="PTHR10257:SF3">
    <property type="entry name" value="SERINE_THREONINE-PROTEIN PHOSPHATASE 2A 56 KDA REGULATORY SUBUNIT GAMMA ISOFORM"/>
    <property type="match status" value="1"/>
</dbReference>
<dbReference type="InterPro" id="IPR016024">
    <property type="entry name" value="ARM-type_fold"/>
</dbReference>
<reference evidence="2 3" key="1">
    <citation type="journal article" date="2013" name="Curr. Biol.">
        <title>The Genome of the Foraminiferan Reticulomyxa filosa.</title>
        <authorList>
            <person name="Glockner G."/>
            <person name="Hulsmann N."/>
            <person name="Schleicher M."/>
            <person name="Noegel A.A."/>
            <person name="Eichinger L."/>
            <person name="Gallinger C."/>
            <person name="Pawlowski J."/>
            <person name="Sierra R."/>
            <person name="Euteneuer U."/>
            <person name="Pillet L."/>
            <person name="Moustafa A."/>
            <person name="Platzer M."/>
            <person name="Groth M."/>
            <person name="Szafranski K."/>
            <person name="Schliwa M."/>
        </authorList>
    </citation>
    <scope>NUCLEOTIDE SEQUENCE [LARGE SCALE GENOMIC DNA]</scope>
</reference>
<keyword evidence="3" id="KW-1185">Reference proteome</keyword>
<comment type="caution">
    <text evidence="2">The sequence shown here is derived from an EMBL/GenBank/DDBJ whole genome shotgun (WGS) entry which is preliminary data.</text>
</comment>
<sequence>KNDKEVRGMERKRLLLVEIVEYLSTNSWWNVDIMNELLQVLEYNLFRPLPTNVLQRPQTVKGDEEEEPFQDPRWPHLQLVYELCLRFLISSDIDKTVLIHSNYHITIHIVTYCLLLLLHCHYYLLLFVIYLYCHY</sequence>
<dbReference type="SUPFAM" id="SSF48371">
    <property type="entry name" value="ARM repeat"/>
    <property type="match status" value="1"/>
</dbReference>
<dbReference type="GO" id="GO:0007165">
    <property type="term" value="P:signal transduction"/>
    <property type="evidence" value="ECO:0007669"/>
    <property type="project" value="InterPro"/>
</dbReference>
<dbReference type="Pfam" id="PF01603">
    <property type="entry name" value="B56"/>
    <property type="match status" value="1"/>
</dbReference>
<feature type="non-terminal residue" evidence="2">
    <location>
        <position position="135"/>
    </location>
</feature>
<dbReference type="AlphaFoldDB" id="X6LQ45"/>
<dbReference type="GO" id="GO:0019888">
    <property type="term" value="F:protein phosphatase regulator activity"/>
    <property type="evidence" value="ECO:0007669"/>
    <property type="project" value="InterPro"/>
</dbReference>
<organism evidence="2 3">
    <name type="scientific">Reticulomyxa filosa</name>
    <dbReference type="NCBI Taxonomy" id="46433"/>
    <lineage>
        <taxon>Eukaryota</taxon>
        <taxon>Sar</taxon>
        <taxon>Rhizaria</taxon>
        <taxon>Retaria</taxon>
        <taxon>Foraminifera</taxon>
        <taxon>Monothalamids</taxon>
        <taxon>Reticulomyxidae</taxon>
        <taxon>Reticulomyxa</taxon>
    </lineage>
</organism>
<dbReference type="PANTHER" id="PTHR10257">
    <property type="entry name" value="SERINE/THREONINE PROTEIN PHOSPHATASE 2A PP2A REGULATORY SUBUNIT B"/>
    <property type="match status" value="1"/>
</dbReference>
<keyword evidence="1" id="KW-0472">Membrane</keyword>
<evidence type="ECO:0000313" key="2">
    <source>
        <dbReference type="EMBL" id="ETO04013.1"/>
    </source>
</evidence>
<feature type="transmembrane region" description="Helical" evidence="1">
    <location>
        <begin position="109"/>
        <end position="132"/>
    </location>
</feature>
<protein>
    <submittedName>
        <fullName evidence="2">Serine/threonine protein phosphatase 2A 59 kDa regulatory subunit B' eta isoform</fullName>
    </submittedName>
</protein>
<feature type="non-terminal residue" evidence="2">
    <location>
        <position position="1"/>
    </location>
</feature>
<dbReference type="OrthoDB" id="10264446at2759"/>
<dbReference type="GO" id="GO:0000159">
    <property type="term" value="C:protein phosphatase type 2A complex"/>
    <property type="evidence" value="ECO:0007669"/>
    <property type="project" value="InterPro"/>
</dbReference>
<evidence type="ECO:0000256" key="1">
    <source>
        <dbReference type="SAM" id="Phobius"/>
    </source>
</evidence>